<dbReference type="AlphaFoldDB" id="A0A0K6FTZ2"/>
<keyword evidence="1" id="KW-0472">Membrane</keyword>
<gene>
    <name evidence="2" type="ORF">RSOLAG22IIIB_14049</name>
</gene>
<reference evidence="2 3" key="1">
    <citation type="submission" date="2015-07" db="EMBL/GenBank/DDBJ databases">
        <authorList>
            <person name="Noorani M."/>
        </authorList>
    </citation>
    <scope>NUCLEOTIDE SEQUENCE [LARGE SCALE GENOMIC DNA]</scope>
    <source>
        <strain evidence="2">BBA 69670</strain>
    </source>
</reference>
<accession>A0A0K6FTZ2</accession>
<feature type="transmembrane region" description="Helical" evidence="1">
    <location>
        <begin position="66"/>
        <end position="86"/>
    </location>
</feature>
<evidence type="ECO:0000313" key="2">
    <source>
        <dbReference type="EMBL" id="CUA69522.1"/>
    </source>
</evidence>
<keyword evidence="1" id="KW-1133">Transmembrane helix</keyword>
<protein>
    <submittedName>
        <fullName evidence="2">Uncharacterized protein</fullName>
    </submittedName>
</protein>
<proteinExistence type="predicted"/>
<name>A0A0K6FTZ2_9AGAM</name>
<keyword evidence="1" id="KW-0812">Transmembrane</keyword>
<organism evidence="2 3">
    <name type="scientific">Rhizoctonia solani</name>
    <dbReference type="NCBI Taxonomy" id="456999"/>
    <lineage>
        <taxon>Eukaryota</taxon>
        <taxon>Fungi</taxon>
        <taxon>Dikarya</taxon>
        <taxon>Basidiomycota</taxon>
        <taxon>Agaricomycotina</taxon>
        <taxon>Agaricomycetes</taxon>
        <taxon>Cantharellales</taxon>
        <taxon>Ceratobasidiaceae</taxon>
        <taxon>Rhizoctonia</taxon>
    </lineage>
</organism>
<keyword evidence="3" id="KW-1185">Reference proteome</keyword>
<feature type="transmembrane region" description="Helical" evidence="1">
    <location>
        <begin position="21"/>
        <end position="40"/>
    </location>
</feature>
<evidence type="ECO:0000313" key="3">
    <source>
        <dbReference type="Proteomes" id="UP000044841"/>
    </source>
</evidence>
<dbReference type="Proteomes" id="UP000044841">
    <property type="component" value="Unassembled WGS sequence"/>
</dbReference>
<evidence type="ECO:0000256" key="1">
    <source>
        <dbReference type="SAM" id="Phobius"/>
    </source>
</evidence>
<dbReference type="EMBL" id="CYGV01000836">
    <property type="protein sequence ID" value="CUA69522.1"/>
    <property type="molecule type" value="Genomic_DNA"/>
</dbReference>
<sequence>MSLSLQDLIHSAPRDRYQWGVIVSRFLMGIVLCLLLLLNIGKYQTLFVPVGHESQRAGVFLWLEKFWVSPTIAIAYAVQFFVEIALSRFAKRSTKKATEAAAIAEETEKEIDACDKVIPMTDSPREKAPV</sequence>